<keyword evidence="1" id="KW-1133">Transmembrane helix</keyword>
<sequence length="257" mass="29121">MAAILKQYWLYLVGAAGVIGALTKFYLDTLNIREAKLKIANLESQLNTDRNRIIHGLTNEEIEKYSSTPLVFKKWSKSIQKSPGIAITIVCIIIIPVLFNVVSEVSINSDVSYETKLEEIFKLEPIKREISWGPHWRDPLNGIKGRFNIYPTKLRIAKANKEETWYISQEFEITDGILSDHLPSPNPSIIPNPPIPSQTYNFKGLANITAKIKIERNKIHFIEKPKLSYTTGNYLGDGAEQIIDFVYIKEGVGIDSD</sequence>
<feature type="transmembrane region" description="Helical" evidence="1">
    <location>
        <begin position="83"/>
        <end position="102"/>
    </location>
</feature>
<dbReference type="EMBL" id="AP021875">
    <property type="protein sequence ID" value="BBO73425.1"/>
    <property type="molecule type" value="Genomic_DNA"/>
</dbReference>
<keyword evidence="1" id="KW-0472">Membrane</keyword>
<dbReference type="Proteomes" id="UP000427769">
    <property type="component" value="Chromosome"/>
</dbReference>
<reference evidence="2 3" key="1">
    <citation type="submission" date="2019-11" db="EMBL/GenBank/DDBJ databases">
        <title>Comparative genomics of hydrocarbon-degrading Desulfosarcina strains.</title>
        <authorList>
            <person name="Watanabe M."/>
            <person name="Kojima H."/>
            <person name="Fukui M."/>
        </authorList>
    </citation>
    <scope>NUCLEOTIDE SEQUENCE [LARGE SCALE GENOMIC DNA]</scope>
    <source>
        <strain evidence="2 3">PP31</strain>
    </source>
</reference>
<organism evidence="2 3">
    <name type="scientific">Desulfosarcina widdelii</name>
    <dbReference type="NCBI Taxonomy" id="947919"/>
    <lineage>
        <taxon>Bacteria</taxon>
        <taxon>Pseudomonadati</taxon>
        <taxon>Thermodesulfobacteriota</taxon>
        <taxon>Desulfobacteria</taxon>
        <taxon>Desulfobacterales</taxon>
        <taxon>Desulfosarcinaceae</taxon>
        <taxon>Desulfosarcina</taxon>
    </lineage>
</organism>
<proteinExistence type="predicted"/>
<dbReference type="KEGG" id="dwd:DSCW_08420"/>
<evidence type="ECO:0000313" key="3">
    <source>
        <dbReference type="Proteomes" id="UP000427769"/>
    </source>
</evidence>
<protein>
    <submittedName>
        <fullName evidence="2">Uncharacterized protein</fullName>
    </submittedName>
</protein>
<name>A0A5K7YYC7_9BACT</name>
<feature type="transmembrane region" description="Helical" evidence="1">
    <location>
        <begin position="6"/>
        <end position="27"/>
    </location>
</feature>
<keyword evidence="3" id="KW-1185">Reference proteome</keyword>
<evidence type="ECO:0000256" key="1">
    <source>
        <dbReference type="SAM" id="Phobius"/>
    </source>
</evidence>
<evidence type="ECO:0000313" key="2">
    <source>
        <dbReference type="EMBL" id="BBO73425.1"/>
    </source>
</evidence>
<accession>A0A5K7YYC7</accession>
<dbReference type="AlphaFoldDB" id="A0A5K7YYC7"/>
<dbReference type="RefSeq" id="WP_155302535.1">
    <property type="nucleotide sequence ID" value="NZ_AP021875.1"/>
</dbReference>
<gene>
    <name evidence="2" type="ORF">DSCW_08420</name>
</gene>
<keyword evidence="1" id="KW-0812">Transmembrane</keyword>